<organism evidence="2 3">
    <name type="scientific">Actinoallomurus vinaceus</name>
    <dbReference type="NCBI Taxonomy" id="1080074"/>
    <lineage>
        <taxon>Bacteria</taxon>
        <taxon>Bacillati</taxon>
        <taxon>Actinomycetota</taxon>
        <taxon>Actinomycetes</taxon>
        <taxon>Streptosporangiales</taxon>
        <taxon>Thermomonosporaceae</taxon>
        <taxon>Actinoallomurus</taxon>
    </lineage>
</organism>
<dbReference type="InterPro" id="IPR011990">
    <property type="entry name" value="TPR-like_helical_dom_sf"/>
</dbReference>
<dbReference type="EMBL" id="BAABHK010000024">
    <property type="protein sequence ID" value="GAA4638636.1"/>
    <property type="molecule type" value="Genomic_DNA"/>
</dbReference>
<comment type="caution">
    <text evidence="2">The sequence shown here is derived from an EMBL/GenBank/DDBJ whole genome shotgun (WGS) entry which is preliminary data.</text>
</comment>
<proteinExistence type="predicted"/>
<gene>
    <name evidence="2" type="ORF">GCM10023196_097150</name>
</gene>
<dbReference type="SMART" id="SM00530">
    <property type="entry name" value="HTH_XRE"/>
    <property type="match status" value="1"/>
</dbReference>
<dbReference type="PROSITE" id="PS50943">
    <property type="entry name" value="HTH_CROC1"/>
    <property type="match status" value="1"/>
</dbReference>
<sequence length="481" mass="52730">MTDQVCPACNTTRLSRYNSDPLCAPCTRAARDVGSLVPSWLWDSGPMRQALADVNPGMVLAVFRAAAGLSQLELANLLGWSQSTVSLIESGRRQNLYDIRELLRFADIIDMPREALLPLILGRADATLVGDDTDIGLEETGNSLDRRTFNGMTAGLAASAILPHIQPPARVEVTHVHYLRACLQQIRNRYQQVGGGAVLRQALRHFARAKVMLDDSDYTETVGRQLLIVTAELGEAAGWAAYDQNDQQLARRLYSEAELIAGSSGDPVVTVHVYTNLAQQSAYLALSTGRHGIARESLRFANRAAEIARHEPSPRLHALIALRQSRAHAALGDENAFRSAITTARHELDRGSHATDPTWTMYISDSEITGYEALGHEALSRLHGRTPDKAVDLYRTVLQDPTRTARDHAFYQARLAGSLLDQGDLRQAITEGTTLLPLMSDGQMTSTRSLVELQPLRAAAERAAAEEFCERYDAAMRALTA</sequence>
<evidence type="ECO:0000259" key="1">
    <source>
        <dbReference type="PROSITE" id="PS50943"/>
    </source>
</evidence>
<name>A0ABP8USR8_9ACTN</name>
<dbReference type="RefSeq" id="WP_345442135.1">
    <property type="nucleotide sequence ID" value="NZ_BAABHK010000024.1"/>
</dbReference>
<keyword evidence="3" id="KW-1185">Reference proteome</keyword>
<accession>A0ABP8USR8</accession>
<dbReference type="SUPFAM" id="SSF47413">
    <property type="entry name" value="lambda repressor-like DNA-binding domains"/>
    <property type="match status" value="1"/>
</dbReference>
<dbReference type="Gene3D" id="1.10.260.40">
    <property type="entry name" value="lambda repressor-like DNA-binding domains"/>
    <property type="match status" value="1"/>
</dbReference>
<dbReference type="Proteomes" id="UP001501442">
    <property type="component" value="Unassembled WGS sequence"/>
</dbReference>
<feature type="domain" description="HTH cro/C1-type" evidence="1">
    <location>
        <begin position="60"/>
        <end position="116"/>
    </location>
</feature>
<dbReference type="CDD" id="cd00093">
    <property type="entry name" value="HTH_XRE"/>
    <property type="match status" value="1"/>
</dbReference>
<dbReference type="Pfam" id="PF13560">
    <property type="entry name" value="HTH_31"/>
    <property type="match status" value="1"/>
</dbReference>
<dbReference type="Gene3D" id="1.25.40.10">
    <property type="entry name" value="Tetratricopeptide repeat domain"/>
    <property type="match status" value="1"/>
</dbReference>
<dbReference type="InterPro" id="IPR001387">
    <property type="entry name" value="Cro/C1-type_HTH"/>
</dbReference>
<evidence type="ECO:0000313" key="2">
    <source>
        <dbReference type="EMBL" id="GAA4638636.1"/>
    </source>
</evidence>
<protein>
    <recommendedName>
        <fullName evidence="1">HTH cro/C1-type domain-containing protein</fullName>
    </recommendedName>
</protein>
<reference evidence="3" key="1">
    <citation type="journal article" date="2019" name="Int. J. Syst. Evol. Microbiol.">
        <title>The Global Catalogue of Microorganisms (GCM) 10K type strain sequencing project: providing services to taxonomists for standard genome sequencing and annotation.</title>
        <authorList>
            <consortium name="The Broad Institute Genomics Platform"/>
            <consortium name="The Broad Institute Genome Sequencing Center for Infectious Disease"/>
            <person name="Wu L."/>
            <person name="Ma J."/>
        </authorList>
    </citation>
    <scope>NUCLEOTIDE SEQUENCE [LARGE SCALE GENOMIC DNA]</scope>
    <source>
        <strain evidence="3">JCM 17939</strain>
    </source>
</reference>
<dbReference type="InterPro" id="IPR010982">
    <property type="entry name" value="Lambda_DNA-bd_dom_sf"/>
</dbReference>
<evidence type="ECO:0000313" key="3">
    <source>
        <dbReference type="Proteomes" id="UP001501442"/>
    </source>
</evidence>